<dbReference type="OrthoDB" id="5366120at2"/>
<dbReference type="Proteomes" id="UP000254841">
    <property type="component" value="Unassembled WGS sequence"/>
</dbReference>
<dbReference type="CDD" id="cd02951">
    <property type="entry name" value="SoxW"/>
    <property type="match status" value="1"/>
</dbReference>
<reference evidence="3 4" key="1">
    <citation type="submission" date="2018-06" db="EMBL/GenBank/DDBJ databases">
        <authorList>
            <consortium name="Pathogen Informatics"/>
            <person name="Doyle S."/>
        </authorList>
    </citation>
    <scope>NUCLEOTIDE SEQUENCE [LARGE SCALE GENOMIC DNA]</scope>
    <source>
        <strain evidence="3 4">NCTC12410</strain>
    </source>
</reference>
<dbReference type="SUPFAM" id="SSF52833">
    <property type="entry name" value="Thioredoxin-like"/>
    <property type="match status" value="1"/>
</dbReference>
<proteinExistence type="predicted"/>
<dbReference type="Gene3D" id="3.40.30.10">
    <property type="entry name" value="Glutaredoxin"/>
    <property type="match status" value="1"/>
</dbReference>
<dbReference type="InterPro" id="IPR012336">
    <property type="entry name" value="Thioredoxin-like_fold"/>
</dbReference>
<dbReference type="InterPro" id="IPR036249">
    <property type="entry name" value="Thioredoxin-like_sf"/>
</dbReference>
<sequence>MLYSYVFLPFMRIISIAAMLCALWLLGGCKDQKVDSSVEASELDKKTYAGLEDVFNDTSTIETKGKYMLLVFGANGCTYCENLKDDIKAHKNLRTMLKEQFNAYYINTSYSKLHTFRIGESDTLQDHAIPTRQLAQIYRIGPTPTLVFATKDGRTILTYPSYLPPKQFSALLEFIAQGSWQKANGDEKQIATMLQKHLQAL</sequence>
<accession>A0A377J3G0</accession>
<keyword evidence="1" id="KW-1133">Transmembrane helix</keyword>
<dbReference type="InterPro" id="IPR041737">
    <property type="entry name" value="SoxW"/>
</dbReference>
<feature type="domain" description="Thioredoxin-like fold" evidence="2">
    <location>
        <begin position="62"/>
        <end position="172"/>
    </location>
</feature>
<evidence type="ECO:0000256" key="1">
    <source>
        <dbReference type="SAM" id="Phobius"/>
    </source>
</evidence>
<keyword evidence="1" id="KW-0812">Transmembrane</keyword>
<dbReference type="RefSeq" id="WP_115011203.1">
    <property type="nucleotide sequence ID" value="NZ_UGHV01000001.1"/>
</dbReference>
<keyword evidence="1" id="KW-0472">Membrane</keyword>
<feature type="transmembrane region" description="Helical" evidence="1">
    <location>
        <begin position="6"/>
        <end position="26"/>
    </location>
</feature>
<dbReference type="AlphaFoldDB" id="A0A377J3G0"/>
<name>A0A377J3G0_9HELI</name>
<organism evidence="3 4">
    <name type="scientific">Helicobacter canis</name>
    <dbReference type="NCBI Taxonomy" id="29419"/>
    <lineage>
        <taxon>Bacteria</taxon>
        <taxon>Pseudomonadati</taxon>
        <taxon>Campylobacterota</taxon>
        <taxon>Epsilonproteobacteria</taxon>
        <taxon>Campylobacterales</taxon>
        <taxon>Helicobacteraceae</taxon>
        <taxon>Helicobacter</taxon>
    </lineage>
</organism>
<evidence type="ECO:0000313" key="3">
    <source>
        <dbReference type="EMBL" id="STO96908.1"/>
    </source>
</evidence>
<gene>
    <name evidence="3" type="ORF">NCTC12410_00726</name>
</gene>
<protein>
    <submittedName>
        <fullName evidence="3">Thiol:disulfide interchange protein DsbC</fullName>
    </submittedName>
</protein>
<dbReference type="EMBL" id="UGHV01000001">
    <property type="protein sequence ID" value="STO96908.1"/>
    <property type="molecule type" value="Genomic_DNA"/>
</dbReference>
<evidence type="ECO:0000259" key="2">
    <source>
        <dbReference type="Pfam" id="PF13098"/>
    </source>
</evidence>
<evidence type="ECO:0000313" key="4">
    <source>
        <dbReference type="Proteomes" id="UP000254841"/>
    </source>
</evidence>
<dbReference type="Pfam" id="PF13098">
    <property type="entry name" value="Thioredoxin_2"/>
    <property type="match status" value="1"/>
</dbReference>